<keyword evidence="2" id="KW-1185">Reference proteome</keyword>
<accession>A0ABT0WD86</accession>
<dbReference type="Proteomes" id="UP001523262">
    <property type="component" value="Unassembled WGS sequence"/>
</dbReference>
<evidence type="ECO:0000313" key="1">
    <source>
        <dbReference type="EMBL" id="MCM2534286.1"/>
    </source>
</evidence>
<evidence type="ECO:0000313" key="2">
    <source>
        <dbReference type="Proteomes" id="UP001523262"/>
    </source>
</evidence>
<name>A0ABT0WD86_9BACI</name>
<protein>
    <submittedName>
        <fullName evidence="1">Uncharacterized protein</fullName>
    </submittedName>
</protein>
<comment type="caution">
    <text evidence="1">The sequence shown here is derived from an EMBL/GenBank/DDBJ whole genome shotgun (WGS) entry which is preliminary data.</text>
</comment>
<proteinExistence type="predicted"/>
<dbReference type="EMBL" id="JAMQCR010000002">
    <property type="protein sequence ID" value="MCM2534286.1"/>
    <property type="molecule type" value="Genomic_DNA"/>
</dbReference>
<sequence>MKKFLDANGFANKNEFVTVTKQHILNEAKLDDLDDQIYKMTQEWNLKKQKLASIREKLDELKMEDL</sequence>
<gene>
    <name evidence="1" type="ORF">NDK43_20435</name>
</gene>
<organism evidence="1 2">
    <name type="scientific">Neobacillus pocheonensis</name>
    <dbReference type="NCBI Taxonomy" id="363869"/>
    <lineage>
        <taxon>Bacteria</taxon>
        <taxon>Bacillati</taxon>
        <taxon>Bacillota</taxon>
        <taxon>Bacilli</taxon>
        <taxon>Bacillales</taxon>
        <taxon>Bacillaceae</taxon>
        <taxon>Neobacillus</taxon>
    </lineage>
</organism>
<reference evidence="1 2" key="1">
    <citation type="submission" date="2022-06" db="EMBL/GenBank/DDBJ databases">
        <authorList>
            <person name="Jeon C.O."/>
        </authorList>
    </citation>
    <scope>NUCLEOTIDE SEQUENCE [LARGE SCALE GENOMIC DNA]</scope>
    <source>
        <strain evidence="1 2">KCTC 13943</strain>
    </source>
</reference>